<dbReference type="KEGG" id="dzi:111298018"/>
<sequence length="124" mass="13852">MMKMTKMMMMKRMVKMKAVMVLAIAILMRLIKCLCGDFQGDQIRVLWMDETELVQSIKNGTVVDRGFLHGDYVAATSDSTGQLGVVVDFNISVDLLAPYGSVIKDVSRVLVLLDSFLFLVVIDN</sequence>
<proteinExistence type="predicted"/>
<dbReference type="OrthoDB" id="47801at2759"/>
<evidence type="ECO:0000313" key="2">
    <source>
        <dbReference type="RefSeq" id="XP_022748432.1"/>
    </source>
</evidence>
<keyword evidence="1" id="KW-1185">Reference proteome</keyword>
<dbReference type="Proteomes" id="UP000515121">
    <property type="component" value="Unplaced"/>
</dbReference>
<dbReference type="GeneID" id="111298018"/>
<reference evidence="2" key="1">
    <citation type="submission" date="2025-08" db="UniProtKB">
        <authorList>
            <consortium name="RefSeq"/>
        </authorList>
    </citation>
    <scope>IDENTIFICATION</scope>
    <source>
        <tissue evidence="2">Fruit stalk</tissue>
    </source>
</reference>
<evidence type="ECO:0000313" key="1">
    <source>
        <dbReference type="Proteomes" id="UP000515121"/>
    </source>
</evidence>
<organism evidence="1 2">
    <name type="scientific">Durio zibethinus</name>
    <name type="common">Durian</name>
    <dbReference type="NCBI Taxonomy" id="66656"/>
    <lineage>
        <taxon>Eukaryota</taxon>
        <taxon>Viridiplantae</taxon>
        <taxon>Streptophyta</taxon>
        <taxon>Embryophyta</taxon>
        <taxon>Tracheophyta</taxon>
        <taxon>Spermatophyta</taxon>
        <taxon>Magnoliopsida</taxon>
        <taxon>eudicotyledons</taxon>
        <taxon>Gunneridae</taxon>
        <taxon>Pentapetalae</taxon>
        <taxon>rosids</taxon>
        <taxon>malvids</taxon>
        <taxon>Malvales</taxon>
        <taxon>Malvaceae</taxon>
        <taxon>Helicteroideae</taxon>
        <taxon>Durio</taxon>
    </lineage>
</organism>
<dbReference type="AlphaFoldDB" id="A0A6P5Z792"/>
<protein>
    <submittedName>
        <fullName evidence="2">Probable ubiquitin-conjugating enzyme E2 23</fullName>
    </submittedName>
</protein>
<dbReference type="RefSeq" id="XP_022748432.1">
    <property type="nucleotide sequence ID" value="XM_022892697.1"/>
</dbReference>
<gene>
    <name evidence="2" type="primary">LOC111298018</name>
</gene>
<accession>A0A6P5Z792</accession>
<name>A0A6P5Z792_DURZI</name>